<dbReference type="Gene3D" id="3.50.50.100">
    <property type="match status" value="1"/>
</dbReference>
<dbReference type="AlphaFoldDB" id="A0A8H4R288"/>
<dbReference type="PANTHER" id="PTHR43735:SF24">
    <property type="entry name" value="NUCLEOTIDE-DISULPHIDE OXIDOREDUCTASE AMID-LIKE, PUTATIVE (AFU_ORTHOLOGUE AFUA_1G17180)-RELATED"/>
    <property type="match status" value="1"/>
</dbReference>
<gene>
    <name evidence="2" type="ORF">G7Y89_g14473</name>
</gene>
<keyword evidence="1" id="KW-0472">Membrane</keyword>
<evidence type="ECO:0000313" key="3">
    <source>
        <dbReference type="Proteomes" id="UP000566819"/>
    </source>
</evidence>
<keyword evidence="1" id="KW-0812">Transmembrane</keyword>
<keyword evidence="3" id="KW-1185">Reference proteome</keyword>
<accession>A0A8H4R288</accession>
<organism evidence="2 3">
    <name type="scientific">Cudoniella acicularis</name>
    <dbReference type="NCBI Taxonomy" id="354080"/>
    <lineage>
        <taxon>Eukaryota</taxon>
        <taxon>Fungi</taxon>
        <taxon>Dikarya</taxon>
        <taxon>Ascomycota</taxon>
        <taxon>Pezizomycotina</taxon>
        <taxon>Leotiomycetes</taxon>
        <taxon>Helotiales</taxon>
        <taxon>Tricladiaceae</taxon>
        <taxon>Cudoniella</taxon>
    </lineage>
</organism>
<comment type="caution">
    <text evidence="2">The sequence shown here is derived from an EMBL/GenBank/DDBJ whole genome shotgun (WGS) entry which is preliminary data.</text>
</comment>
<dbReference type="GO" id="GO:0050660">
    <property type="term" value="F:flavin adenine dinucleotide binding"/>
    <property type="evidence" value="ECO:0007669"/>
    <property type="project" value="TreeGrafter"/>
</dbReference>
<dbReference type="GO" id="GO:0004174">
    <property type="term" value="F:electron-transferring-flavoprotein dehydrogenase activity"/>
    <property type="evidence" value="ECO:0007669"/>
    <property type="project" value="TreeGrafter"/>
</dbReference>
<dbReference type="GO" id="GO:0005737">
    <property type="term" value="C:cytoplasm"/>
    <property type="evidence" value="ECO:0007669"/>
    <property type="project" value="TreeGrafter"/>
</dbReference>
<sequence>MTPPNTTKENGPTKILIIGASYAGLAAGLNLLDLCQGRSARFSSRDSSSSSSSSVAEKQDGTLGVKSEVLIKIVDERDGFYHLIGTPLALASTTYASKAWHTISSIPALHDPSISFLQGSAIHINPSTKTATVKLATSNAGKEGDEIEEGYDFLVAASGLRRKWPTVPQSLTREEYLRECKGHIEKVTSGETKEMGGVVVVGGGSSILPSPLSHFPFL</sequence>
<feature type="transmembrane region" description="Helical" evidence="1">
    <location>
        <begin position="15"/>
        <end position="35"/>
    </location>
</feature>
<evidence type="ECO:0008006" key="4">
    <source>
        <dbReference type="Google" id="ProtNLM"/>
    </source>
</evidence>
<dbReference type="OrthoDB" id="202203at2759"/>
<name>A0A8H4R288_9HELO</name>
<dbReference type="EMBL" id="JAAMPI010001921">
    <property type="protein sequence ID" value="KAF4621872.1"/>
    <property type="molecule type" value="Genomic_DNA"/>
</dbReference>
<proteinExistence type="predicted"/>
<dbReference type="Proteomes" id="UP000566819">
    <property type="component" value="Unassembled WGS sequence"/>
</dbReference>
<dbReference type="PANTHER" id="PTHR43735">
    <property type="entry name" value="APOPTOSIS-INDUCING FACTOR 1"/>
    <property type="match status" value="1"/>
</dbReference>
<keyword evidence="1" id="KW-1133">Transmembrane helix</keyword>
<reference evidence="2 3" key="1">
    <citation type="submission" date="2020-03" db="EMBL/GenBank/DDBJ databases">
        <title>Draft Genome Sequence of Cudoniella acicularis.</title>
        <authorList>
            <person name="Buettner E."/>
            <person name="Kellner H."/>
        </authorList>
    </citation>
    <scope>NUCLEOTIDE SEQUENCE [LARGE SCALE GENOMIC DNA]</scope>
    <source>
        <strain evidence="2 3">DSM 108380</strain>
    </source>
</reference>
<protein>
    <recommendedName>
        <fullName evidence="4">FAD/NAD(P)-binding domain-containing protein</fullName>
    </recommendedName>
</protein>
<dbReference type="InterPro" id="IPR036188">
    <property type="entry name" value="FAD/NAD-bd_sf"/>
</dbReference>
<dbReference type="SUPFAM" id="SSF51905">
    <property type="entry name" value="FAD/NAD(P)-binding domain"/>
    <property type="match status" value="1"/>
</dbReference>
<evidence type="ECO:0000256" key="1">
    <source>
        <dbReference type="SAM" id="Phobius"/>
    </source>
</evidence>
<evidence type="ECO:0000313" key="2">
    <source>
        <dbReference type="EMBL" id="KAF4621872.1"/>
    </source>
</evidence>